<keyword evidence="6" id="KW-1185">Reference proteome</keyword>
<dbReference type="EMBL" id="JACBZT010000001">
    <property type="protein sequence ID" value="NYJ07533.1"/>
    <property type="molecule type" value="Genomic_DNA"/>
</dbReference>
<keyword evidence="2" id="KW-0238">DNA-binding</keyword>
<dbReference type="SUPFAM" id="SSF52540">
    <property type="entry name" value="P-loop containing nucleoside triphosphate hydrolases"/>
    <property type="match status" value="1"/>
</dbReference>
<protein>
    <submittedName>
        <fullName evidence="5">LuxR family maltose regulon positive regulatory protein</fullName>
    </submittedName>
</protein>
<feature type="domain" description="HTH luxR-type" evidence="4">
    <location>
        <begin position="832"/>
        <end position="897"/>
    </location>
</feature>
<dbReference type="PANTHER" id="PTHR44688">
    <property type="entry name" value="DNA-BINDING TRANSCRIPTIONAL ACTIVATOR DEVR_DOSR"/>
    <property type="match status" value="1"/>
</dbReference>
<dbReference type="GO" id="GO:0003677">
    <property type="term" value="F:DNA binding"/>
    <property type="evidence" value="ECO:0007669"/>
    <property type="project" value="UniProtKB-KW"/>
</dbReference>
<evidence type="ECO:0000256" key="3">
    <source>
        <dbReference type="ARBA" id="ARBA00023163"/>
    </source>
</evidence>
<dbReference type="InterPro" id="IPR027417">
    <property type="entry name" value="P-loop_NTPase"/>
</dbReference>
<evidence type="ECO:0000313" key="6">
    <source>
        <dbReference type="Proteomes" id="UP000541969"/>
    </source>
</evidence>
<keyword evidence="1" id="KW-0805">Transcription regulation</keyword>
<dbReference type="RefSeq" id="WP_179719454.1">
    <property type="nucleotide sequence ID" value="NZ_JACBZT010000001.1"/>
</dbReference>
<evidence type="ECO:0000256" key="2">
    <source>
        <dbReference type="ARBA" id="ARBA00023125"/>
    </source>
</evidence>
<evidence type="ECO:0000256" key="1">
    <source>
        <dbReference type="ARBA" id="ARBA00023015"/>
    </source>
</evidence>
<dbReference type="PRINTS" id="PR00038">
    <property type="entry name" value="HTHLUXR"/>
</dbReference>
<gene>
    <name evidence="5" type="ORF">GGQ55_003811</name>
</gene>
<dbReference type="AlphaFoldDB" id="A0A853CNG7"/>
<evidence type="ECO:0000259" key="4">
    <source>
        <dbReference type="PROSITE" id="PS50043"/>
    </source>
</evidence>
<dbReference type="PROSITE" id="PS50043">
    <property type="entry name" value="HTH_LUXR_2"/>
    <property type="match status" value="1"/>
</dbReference>
<dbReference type="PANTHER" id="PTHR44688:SF16">
    <property type="entry name" value="DNA-BINDING TRANSCRIPTIONAL ACTIVATOR DEVR_DOSR"/>
    <property type="match status" value="1"/>
</dbReference>
<dbReference type="InterPro" id="IPR059106">
    <property type="entry name" value="WHD_MalT"/>
</dbReference>
<dbReference type="SMART" id="SM00421">
    <property type="entry name" value="HTH_LUXR"/>
    <property type="match status" value="1"/>
</dbReference>
<dbReference type="SUPFAM" id="SSF46894">
    <property type="entry name" value="C-terminal effector domain of the bipartite response regulators"/>
    <property type="match status" value="1"/>
</dbReference>
<dbReference type="Gene3D" id="3.40.50.300">
    <property type="entry name" value="P-loop containing nucleotide triphosphate hydrolases"/>
    <property type="match status" value="1"/>
</dbReference>
<proteinExistence type="predicted"/>
<reference evidence="5 6" key="1">
    <citation type="submission" date="2020-07" db="EMBL/GenBank/DDBJ databases">
        <title>Sequencing the genomes of 1000 actinobacteria strains.</title>
        <authorList>
            <person name="Klenk H.-P."/>
        </authorList>
    </citation>
    <scope>NUCLEOTIDE SEQUENCE [LARGE SCALE GENOMIC DNA]</scope>
    <source>
        <strain evidence="5 6">DSM 104001</strain>
    </source>
</reference>
<accession>A0A853CNG7</accession>
<dbReference type="Pfam" id="PF00196">
    <property type="entry name" value="GerE"/>
    <property type="match status" value="1"/>
</dbReference>
<dbReference type="CDD" id="cd06170">
    <property type="entry name" value="LuxR_C_like"/>
    <property type="match status" value="1"/>
</dbReference>
<dbReference type="InterPro" id="IPR016032">
    <property type="entry name" value="Sig_transdc_resp-reg_C-effctor"/>
</dbReference>
<dbReference type="Gene3D" id="1.10.10.10">
    <property type="entry name" value="Winged helix-like DNA-binding domain superfamily/Winged helix DNA-binding domain"/>
    <property type="match status" value="1"/>
</dbReference>
<dbReference type="Pfam" id="PF25873">
    <property type="entry name" value="WHD_MalT"/>
    <property type="match status" value="1"/>
</dbReference>
<comment type="caution">
    <text evidence="5">The sequence shown here is derived from an EMBL/GenBank/DDBJ whole genome shotgun (WGS) entry which is preliminary data.</text>
</comment>
<keyword evidence="3" id="KW-0804">Transcription</keyword>
<organism evidence="5 6">
    <name type="scientific">Petropleomorpha daqingensis</name>
    <dbReference type="NCBI Taxonomy" id="2026353"/>
    <lineage>
        <taxon>Bacteria</taxon>
        <taxon>Bacillati</taxon>
        <taxon>Actinomycetota</taxon>
        <taxon>Actinomycetes</taxon>
        <taxon>Geodermatophilales</taxon>
        <taxon>Geodermatophilaceae</taxon>
        <taxon>Petropleomorpha</taxon>
    </lineage>
</organism>
<dbReference type="InterPro" id="IPR000792">
    <property type="entry name" value="Tscrpt_reg_LuxR_C"/>
</dbReference>
<dbReference type="Proteomes" id="UP000541969">
    <property type="component" value="Unassembled WGS sequence"/>
</dbReference>
<dbReference type="InterPro" id="IPR036388">
    <property type="entry name" value="WH-like_DNA-bd_sf"/>
</dbReference>
<sequence>MTRLSSTGGAAVRLGDDGRRTGARSITLLATKLAPPEPAHATVVRQRLLAQLTREVQRYPLTLLSGPAGSGKTVLASSWRQGRATAGSAIGWLTLDEYDDDPATFWSYVLGALAGLGVPVSENPGLVAGEPPAGWLIPRLAADLAASPRPVVLVVDDADHLTDRSIVAGLDLLIRNAAGRLRLVLCGRADPPLPLHRYRVDGTLGEIRGDQLGFTPEETRELLAAMGVPVTTDVAVDLCGETQGWAVGLRLAAAPLKNGVPPERLVTSLAHDDGSVAQYLFAEVLEGQPAGVRRVLLRTSVTPELWPDLVDRLCGRNNVRRVLAGLAHANAFVEESPGAPGGFRIHPLFREMLQGQLAYENPGELAGLYRTCAAWFAESGHVHEAIGYAVAAEDWTSATRLLVDDLVVARVLAHGSDPALRSLQALPQTLRGPEAAVLRTVVAVVAGRAPSAPDLAAAVRAQDDDTSRLALRVSAALAALAAGAPGDASAEQFIAGVDAAADLVDELPDADATARHECAAVLGDLRALAALRTDVPRAQLSAVLRSAASAALIAGAGRLRARALGTLALVEALEGHLSRAVQLADEAEAFATEEGADDAARDPATATALAWVHLRRYALVEAREWLGRARSRERSAGQNRDLAGPLIAVLQAQQFRLRHEYDQAEHALHPHLQGRRLPRWVAEQVVSEMVRLAVARGHVDDGLAILRDRGSDEAWSQRLRATVGLLAGEPVPDVPVAVEPSGATAETVDAAVIRACQLLEAGRVPAAVDELAAALELARPELMRWPFVDTPPQARRLLRTHQRLQGPSTWLNPSSGAQPRPAGVAAAAHAEGPEVVQELSEREMEVLRYLAEMLSTAEIAATMYISVNTVRTHIRSILRKLAVSRRNQAVRKARERGLL</sequence>
<name>A0A853CNG7_9ACTN</name>
<dbReference type="GO" id="GO:0006355">
    <property type="term" value="P:regulation of DNA-templated transcription"/>
    <property type="evidence" value="ECO:0007669"/>
    <property type="project" value="InterPro"/>
</dbReference>
<evidence type="ECO:0000313" key="5">
    <source>
        <dbReference type="EMBL" id="NYJ07533.1"/>
    </source>
</evidence>